<gene>
    <name evidence="7" type="ORF">J2S08_000697</name>
</gene>
<protein>
    <recommendedName>
        <fullName evidence="6">Probable membrane transporter protein</fullName>
    </recommendedName>
</protein>
<feature type="transmembrane region" description="Helical" evidence="6">
    <location>
        <begin position="231"/>
        <end position="252"/>
    </location>
</feature>
<comment type="subcellular location">
    <subcellularLocation>
        <location evidence="6">Cell membrane</location>
        <topology evidence="6">Multi-pass membrane protein</topology>
    </subcellularLocation>
    <subcellularLocation>
        <location evidence="1">Membrane</location>
        <topology evidence="1">Multi-pass membrane protein</topology>
    </subcellularLocation>
</comment>
<evidence type="ECO:0000256" key="1">
    <source>
        <dbReference type="ARBA" id="ARBA00004141"/>
    </source>
</evidence>
<feature type="transmembrane region" description="Helical" evidence="6">
    <location>
        <begin position="99"/>
        <end position="117"/>
    </location>
</feature>
<evidence type="ECO:0000256" key="2">
    <source>
        <dbReference type="ARBA" id="ARBA00009142"/>
    </source>
</evidence>
<keyword evidence="5 6" id="KW-0472">Membrane</keyword>
<accession>A0ABT9WNK4</accession>
<dbReference type="InterPro" id="IPR051598">
    <property type="entry name" value="TSUP/Inactive_protease-like"/>
</dbReference>
<keyword evidence="4 6" id="KW-1133">Transmembrane helix</keyword>
<comment type="similarity">
    <text evidence="2 6">Belongs to the 4-toluene sulfonate uptake permease (TSUP) (TC 2.A.102) family.</text>
</comment>
<dbReference type="Proteomes" id="UP001223586">
    <property type="component" value="Unassembled WGS sequence"/>
</dbReference>
<evidence type="ECO:0000256" key="3">
    <source>
        <dbReference type="ARBA" id="ARBA00022692"/>
    </source>
</evidence>
<dbReference type="PANTHER" id="PTHR43701">
    <property type="entry name" value="MEMBRANE TRANSPORTER PROTEIN MJ0441-RELATED"/>
    <property type="match status" value="1"/>
</dbReference>
<dbReference type="PANTHER" id="PTHR43701:SF2">
    <property type="entry name" value="MEMBRANE TRANSPORTER PROTEIN YJNA-RELATED"/>
    <property type="match status" value="1"/>
</dbReference>
<dbReference type="EMBL" id="JAUSTT010000003">
    <property type="protein sequence ID" value="MDQ0174863.1"/>
    <property type="molecule type" value="Genomic_DNA"/>
</dbReference>
<dbReference type="Pfam" id="PF01925">
    <property type="entry name" value="TauE"/>
    <property type="match status" value="1"/>
</dbReference>
<evidence type="ECO:0000256" key="5">
    <source>
        <dbReference type="ARBA" id="ARBA00023136"/>
    </source>
</evidence>
<keyword evidence="6" id="KW-1003">Cell membrane</keyword>
<sequence length="253" mass="27243">MNITHILLVLITGFVAGIINTIAAGGSLLTLPLLIFLGLPAAVANGTNRVAIIAQSISATIYFYRKGHLEKGIGLILGIPACLGALIGANIAISISDHIFNYILAVMMLVTVIFISIKPKHYHADRNIFEFSLLKKILGSFLFFIIGLYGGFIQVGAGFFIISSLTILFGFSLTKSNSVKVFVGGIYIFVSLFVFIINNQVNWSLGMTLAIGNATGAWVGSRLAIWKGDKLIKIFLIVTVVIMAAQLFGINIF</sequence>
<proteinExistence type="inferred from homology"/>
<feature type="transmembrane region" description="Helical" evidence="6">
    <location>
        <begin position="72"/>
        <end position="93"/>
    </location>
</feature>
<organism evidence="7 8">
    <name type="scientific">Bacillus chungangensis</name>
    <dbReference type="NCBI Taxonomy" id="587633"/>
    <lineage>
        <taxon>Bacteria</taxon>
        <taxon>Bacillati</taxon>
        <taxon>Bacillota</taxon>
        <taxon>Bacilli</taxon>
        <taxon>Bacillales</taxon>
        <taxon>Bacillaceae</taxon>
        <taxon>Bacillus</taxon>
    </lineage>
</organism>
<comment type="caution">
    <text evidence="7">The sequence shown here is derived from an EMBL/GenBank/DDBJ whole genome shotgun (WGS) entry which is preliminary data.</text>
</comment>
<evidence type="ECO:0000256" key="6">
    <source>
        <dbReference type="RuleBase" id="RU363041"/>
    </source>
</evidence>
<reference evidence="7 8" key="1">
    <citation type="submission" date="2023-07" db="EMBL/GenBank/DDBJ databases">
        <title>Genomic Encyclopedia of Type Strains, Phase IV (KMG-IV): sequencing the most valuable type-strain genomes for metagenomic binning, comparative biology and taxonomic classification.</title>
        <authorList>
            <person name="Goeker M."/>
        </authorList>
    </citation>
    <scope>NUCLEOTIDE SEQUENCE [LARGE SCALE GENOMIC DNA]</scope>
    <source>
        <strain evidence="7 8">DSM 23837</strain>
    </source>
</reference>
<keyword evidence="3 6" id="KW-0812">Transmembrane</keyword>
<dbReference type="RefSeq" id="WP_307226693.1">
    <property type="nucleotide sequence ID" value="NZ_JAUSTT010000003.1"/>
</dbReference>
<dbReference type="InterPro" id="IPR002781">
    <property type="entry name" value="TM_pro_TauE-like"/>
</dbReference>
<evidence type="ECO:0000313" key="7">
    <source>
        <dbReference type="EMBL" id="MDQ0174863.1"/>
    </source>
</evidence>
<keyword evidence="8" id="KW-1185">Reference proteome</keyword>
<name>A0ABT9WNK4_9BACI</name>
<evidence type="ECO:0000313" key="8">
    <source>
        <dbReference type="Proteomes" id="UP001223586"/>
    </source>
</evidence>
<evidence type="ECO:0000256" key="4">
    <source>
        <dbReference type="ARBA" id="ARBA00022989"/>
    </source>
</evidence>
<feature type="transmembrane region" description="Helical" evidence="6">
    <location>
        <begin position="155"/>
        <end position="174"/>
    </location>
</feature>
<feature type="transmembrane region" description="Helical" evidence="6">
    <location>
        <begin position="181"/>
        <end position="197"/>
    </location>
</feature>
<feature type="transmembrane region" description="Helical" evidence="6">
    <location>
        <begin position="7"/>
        <end position="35"/>
    </location>
</feature>